<evidence type="ECO:0000313" key="3">
    <source>
        <dbReference type="Proteomes" id="UP001500540"/>
    </source>
</evidence>
<keyword evidence="3" id="KW-1185">Reference proteome</keyword>
<protein>
    <submittedName>
        <fullName evidence="2">Uncharacterized protein</fullName>
    </submittedName>
</protein>
<sequence length="121" mass="12622">MSVIVTVLPPLLYVGSFARLSESSTPVLPLSPNQYSVRYIMDCISALVTEKSAIGENGQIQFGTVPGGSAHEIVSADLPGAFALGADVGLFADPPEHPTNAMDAAATITPGIRSRRQAPEE</sequence>
<accession>A0ABP7G004</accession>
<organism evidence="2 3">
    <name type="scientific">Microbacterium kribbense</name>
    <dbReference type="NCBI Taxonomy" id="433645"/>
    <lineage>
        <taxon>Bacteria</taxon>
        <taxon>Bacillati</taxon>
        <taxon>Actinomycetota</taxon>
        <taxon>Actinomycetes</taxon>
        <taxon>Micrococcales</taxon>
        <taxon>Microbacteriaceae</taxon>
        <taxon>Microbacterium</taxon>
    </lineage>
</organism>
<name>A0ABP7G004_9MICO</name>
<dbReference type="Proteomes" id="UP001500540">
    <property type="component" value="Unassembled WGS sequence"/>
</dbReference>
<evidence type="ECO:0000313" key="2">
    <source>
        <dbReference type="EMBL" id="GAA3751548.1"/>
    </source>
</evidence>
<gene>
    <name evidence="2" type="ORF">GCM10022240_00900</name>
</gene>
<evidence type="ECO:0000256" key="1">
    <source>
        <dbReference type="SAM" id="MobiDB-lite"/>
    </source>
</evidence>
<comment type="caution">
    <text evidence="2">The sequence shown here is derived from an EMBL/GenBank/DDBJ whole genome shotgun (WGS) entry which is preliminary data.</text>
</comment>
<feature type="region of interest" description="Disordered" evidence="1">
    <location>
        <begin position="95"/>
        <end position="121"/>
    </location>
</feature>
<proteinExistence type="predicted"/>
<reference evidence="3" key="1">
    <citation type="journal article" date="2019" name="Int. J. Syst. Evol. Microbiol.">
        <title>The Global Catalogue of Microorganisms (GCM) 10K type strain sequencing project: providing services to taxonomists for standard genome sequencing and annotation.</title>
        <authorList>
            <consortium name="The Broad Institute Genomics Platform"/>
            <consortium name="The Broad Institute Genome Sequencing Center for Infectious Disease"/>
            <person name="Wu L."/>
            <person name="Ma J."/>
        </authorList>
    </citation>
    <scope>NUCLEOTIDE SEQUENCE [LARGE SCALE GENOMIC DNA]</scope>
    <source>
        <strain evidence="3">JCM 16950</strain>
    </source>
</reference>
<dbReference type="EMBL" id="BAABAF010000001">
    <property type="protein sequence ID" value="GAA3751548.1"/>
    <property type="molecule type" value="Genomic_DNA"/>
</dbReference>